<accession>A0A8A5UHR5</accession>
<dbReference type="RefSeq" id="WP_197551707.1">
    <property type="nucleotide sequence ID" value="NZ_CP063213.1"/>
</dbReference>
<dbReference type="InterPro" id="IPR036480">
    <property type="entry name" value="CarbP_synth_ssu_N_sf"/>
</dbReference>
<name>A0A7M1QWX0_9ACTO</name>
<dbReference type="EMBL" id="CP063213">
    <property type="protein sequence ID" value="QOR46520.1"/>
    <property type="molecule type" value="Genomic_DNA"/>
</dbReference>
<dbReference type="AlphaFoldDB" id="A0A7M1QWX0"/>
<keyword evidence="3" id="KW-1185">Reference proteome</keyword>
<dbReference type="Proteomes" id="UP000595053">
    <property type="component" value="Chromosome"/>
</dbReference>
<dbReference type="SUPFAM" id="SSF52021">
    <property type="entry name" value="Carbamoyl phosphate synthetase, small subunit N-terminal domain"/>
    <property type="match status" value="1"/>
</dbReference>
<reference evidence="2 3" key="1">
    <citation type="submission" date="2020-10" db="EMBL/GenBank/DDBJ databases">
        <title>Trueperella pecoris sp. nov. isolated from bovine and porcine specimens.</title>
        <authorList>
            <person name="Schoenecker L."/>
            <person name="Schnydrig P."/>
            <person name="Brodard I."/>
            <person name="Thomann A."/>
            <person name="Hemphill A."/>
            <person name="Rodriguez-Campos S."/>
            <person name="Perreten V."/>
            <person name="Jores J."/>
            <person name="Kittl S."/>
        </authorList>
    </citation>
    <scope>NUCLEOTIDE SEQUENCE [LARGE SCALE GENOMIC DNA]</scope>
    <source>
        <strain evidence="2 3">15A0121</strain>
    </source>
</reference>
<organism evidence="2 3">
    <name type="scientific">Trueperella pecoris</name>
    <dbReference type="NCBI Taxonomy" id="2733571"/>
    <lineage>
        <taxon>Bacteria</taxon>
        <taxon>Bacillati</taxon>
        <taxon>Actinomycetota</taxon>
        <taxon>Actinomycetes</taxon>
        <taxon>Actinomycetales</taxon>
        <taxon>Actinomycetaceae</taxon>
        <taxon>Trueperella</taxon>
    </lineage>
</organism>
<sequence>MSTSARIVLSDGREFRGKLFGARGRRSGPLIISASATGYEKELTDAAHAGAIVLFTTPHIGNTGLNLAEAGVDSLAAAGVIARDPVSRSSSAHAAVELEDQMRQDGVVGICEVDTRAIVRHVRGRDMTATIVSEED</sequence>
<accession>A0A7M1QWX0</accession>
<protein>
    <recommendedName>
        <fullName evidence="1">Carbamoyl-phosphate synthase small subunit N-terminal domain-containing protein</fullName>
    </recommendedName>
</protein>
<gene>
    <name evidence="2" type="ORF">INS88_04845</name>
</gene>
<dbReference type="InterPro" id="IPR002474">
    <property type="entry name" value="CarbamoylP_synth_ssu_N"/>
</dbReference>
<feature type="domain" description="Carbamoyl-phosphate synthase small subunit N-terminal" evidence="1">
    <location>
        <begin position="3"/>
        <end position="132"/>
    </location>
</feature>
<evidence type="ECO:0000313" key="2">
    <source>
        <dbReference type="EMBL" id="QOR46520.1"/>
    </source>
</evidence>
<evidence type="ECO:0000313" key="3">
    <source>
        <dbReference type="Proteomes" id="UP000595053"/>
    </source>
</evidence>
<evidence type="ECO:0000259" key="1">
    <source>
        <dbReference type="SMART" id="SM01097"/>
    </source>
</evidence>
<dbReference type="Gene3D" id="3.50.30.20">
    <property type="entry name" value="Carbamoyl-phosphate synthase small subunit, N-terminal domain"/>
    <property type="match status" value="1"/>
</dbReference>
<proteinExistence type="predicted"/>
<dbReference type="SMART" id="SM01097">
    <property type="entry name" value="CPSase_sm_chain"/>
    <property type="match status" value="1"/>
</dbReference>
<dbReference type="Pfam" id="PF00988">
    <property type="entry name" value="CPSase_sm_chain"/>
    <property type="match status" value="1"/>
</dbReference>